<organism evidence="2 3">
    <name type="scientific">Oleoguttula mirabilis</name>
    <dbReference type="NCBI Taxonomy" id="1507867"/>
    <lineage>
        <taxon>Eukaryota</taxon>
        <taxon>Fungi</taxon>
        <taxon>Dikarya</taxon>
        <taxon>Ascomycota</taxon>
        <taxon>Pezizomycotina</taxon>
        <taxon>Dothideomycetes</taxon>
        <taxon>Dothideomycetidae</taxon>
        <taxon>Mycosphaerellales</taxon>
        <taxon>Teratosphaeriaceae</taxon>
        <taxon>Oleoguttula</taxon>
    </lineage>
</organism>
<feature type="compositionally biased region" description="Polar residues" evidence="1">
    <location>
        <begin position="604"/>
        <end position="640"/>
    </location>
</feature>
<evidence type="ECO:0000313" key="2">
    <source>
        <dbReference type="EMBL" id="KAK4549400.1"/>
    </source>
</evidence>
<feature type="region of interest" description="Disordered" evidence="1">
    <location>
        <begin position="1089"/>
        <end position="1126"/>
    </location>
</feature>
<evidence type="ECO:0000256" key="1">
    <source>
        <dbReference type="SAM" id="MobiDB-lite"/>
    </source>
</evidence>
<feature type="region of interest" description="Disordered" evidence="1">
    <location>
        <begin position="134"/>
        <end position="159"/>
    </location>
</feature>
<dbReference type="Proteomes" id="UP001324427">
    <property type="component" value="Unassembled WGS sequence"/>
</dbReference>
<feature type="compositionally biased region" description="Polar residues" evidence="1">
    <location>
        <begin position="681"/>
        <end position="691"/>
    </location>
</feature>
<reference evidence="2 3" key="1">
    <citation type="submission" date="2021-11" db="EMBL/GenBank/DDBJ databases">
        <title>Black yeast isolated from Biological Soil Crust.</title>
        <authorList>
            <person name="Kurbessoian T."/>
        </authorList>
    </citation>
    <scope>NUCLEOTIDE SEQUENCE [LARGE SCALE GENOMIC DNA]</scope>
    <source>
        <strain evidence="2 3">CCFEE 5522</strain>
    </source>
</reference>
<feature type="compositionally biased region" description="Low complexity" evidence="1">
    <location>
        <begin position="578"/>
        <end position="596"/>
    </location>
</feature>
<proteinExistence type="predicted"/>
<gene>
    <name evidence="2" type="ORF">LTR36_006397</name>
</gene>
<sequence>MSQAANSTGVGDYVAAGLGQTSSTITSSLIATTTAATASSCPGANNTQITDRYGVKYSIYCDMYLPADNDTVPRTYTTRSSYSLCAPDCDQIDGCTGFTWLYLDEGSGTCSFRMNHGLPIASDEDEAIEVSISGRRVGNGTGQGTLGASSTTSSSRSPSTSTITACAAYQTAFANNTLGWYTTGPNLTFSGAVAGWTCLPENVPCNLICGDDEPGCISSGSSVAATCSPQWSAYSCSYSSYISEHITGSYTTTYGDIFTSTIMEYPTTVTANTSFTFQKWGGDTSIITPVYVFGTPTAVSTVTSTADDYAVYTLASSDGWYWSSTTDTESTYVTTYTTAYLDMYEYPLTDMFPVPTPACTIVEVYSETCDNGGGAGQYCNIYGGTVEVFYWPGVTPGPDGKFANTTKPVNPSTTEVSGITMTSPSVYVSFQSVYAADDCRQIGSGYTGSVLAFDPASISTVYGGPGFMSADIPDGASVYNFGDLGPTINAAAYERQVGCVIETGCPTIYPAYAPTISVPSELRSLDPSWASCYPDFRGFYDPPKALQQQQTVDGVSGYTSATPNPTISSVAANTGGVTTSAAQSTSEATASATGPSGDPDTSTERVSSPVAQTSETDLQQSGDTSPLSSPTTDAGSDPSHTTSGASSTDDGTSLQPASTPAISTADPGGVVGSLLGGQSSATQGEAQTSQADGDPDATETTNAGGIIGSLLGADSTQDPTQAAVPDSGQSTAAVGGDPAIKTAGPGGPESPAVATSNLDTPILTVGGTTVIPDSSGNYVIGSSTLAAGSSPVVVSGTTYSLAPSGSAVVVNGVTQSFGSDAATSALGVYVVGGQTYTQAAASGVVVAGSTLDAGSRTVISGTTYSVDPSGSALVVNGVTASAQGTGEATRAQNVFTANGQTYTEGASSEVVIAGQTLSAGSQTVIGGTTYSLASSGSALAVNGVTQTLQNAAQPTEGQAFFTVSGQTYTEGPSSEIVVAGRTLSPGSQTIIDGTTYSLAASGSALIVDGVTQTLQSAETGAAVLIVGSNTYTEDHSVSGFVVDSETLTEGGTIIVGSGTAAQTLRMTTASNGETEIIFGTTSTEIVGGASKTPSNVKLPSVTTAPSDSSTSGAASGSSTTTSGASSTGRLRSAVMMMIGLAGFCFVAM</sequence>
<feature type="compositionally biased region" description="Polar residues" evidence="1">
    <location>
        <begin position="1091"/>
        <end position="1101"/>
    </location>
</feature>
<feature type="compositionally biased region" description="Low complexity" evidence="1">
    <location>
        <begin position="146"/>
        <end position="159"/>
    </location>
</feature>
<evidence type="ECO:0008006" key="4">
    <source>
        <dbReference type="Google" id="ProtNLM"/>
    </source>
</evidence>
<accession>A0AAV9JV79</accession>
<feature type="compositionally biased region" description="Polar residues" evidence="1">
    <location>
        <begin position="547"/>
        <end position="577"/>
    </location>
</feature>
<feature type="compositionally biased region" description="Low complexity" evidence="1">
    <location>
        <begin position="641"/>
        <end position="653"/>
    </location>
</feature>
<feature type="compositionally biased region" description="Low complexity" evidence="1">
    <location>
        <begin position="1102"/>
        <end position="1126"/>
    </location>
</feature>
<name>A0AAV9JV79_9PEZI</name>
<dbReference type="EMBL" id="JAVFHQ010000004">
    <property type="protein sequence ID" value="KAK4549400.1"/>
    <property type="molecule type" value="Genomic_DNA"/>
</dbReference>
<dbReference type="AlphaFoldDB" id="A0AAV9JV79"/>
<protein>
    <recommendedName>
        <fullName evidence="4">Apple domain-containing protein</fullName>
    </recommendedName>
</protein>
<feature type="region of interest" description="Disordered" evidence="1">
    <location>
        <begin position="547"/>
        <end position="758"/>
    </location>
</feature>
<keyword evidence="3" id="KW-1185">Reference proteome</keyword>
<comment type="caution">
    <text evidence="2">The sequence shown here is derived from an EMBL/GenBank/DDBJ whole genome shotgun (WGS) entry which is preliminary data.</text>
</comment>
<evidence type="ECO:0000313" key="3">
    <source>
        <dbReference type="Proteomes" id="UP001324427"/>
    </source>
</evidence>